<protein>
    <submittedName>
        <fullName evidence="5">AraC-like protein</fullName>
    </submittedName>
</protein>
<dbReference type="PROSITE" id="PS00041">
    <property type="entry name" value="HTH_ARAC_FAMILY_1"/>
    <property type="match status" value="1"/>
</dbReference>
<dbReference type="PANTHER" id="PTHR43280">
    <property type="entry name" value="ARAC-FAMILY TRANSCRIPTIONAL REGULATOR"/>
    <property type="match status" value="1"/>
</dbReference>
<keyword evidence="3" id="KW-0804">Transcription</keyword>
<dbReference type="EMBL" id="SLUI01000002">
    <property type="protein sequence ID" value="TCL39303.1"/>
    <property type="molecule type" value="Genomic_DNA"/>
</dbReference>
<dbReference type="AlphaFoldDB" id="A0A4R1Q3I0"/>
<keyword evidence="1" id="KW-0805">Transcription regulation</keyword>
<dbReference type="InterPro" id="IPR018062">
    <property type="entry name" value="HTH_AraC-typ_CS"/>
</dbReference>
<evidence type="ECO:0000256" key="1">
    <source>
        <dbReference type="ARBA" id="ARBA00023015"/>
    </source>
</evidence>
<organism evidence="5 6">
    <name type="scientific">Anaerospora hongkongensis</name>
    <dbReference type="NCBI Taxonomy" id="244830"/>
    <lineage>
        <taxon>Bacteria</taxon>
        <taxon>Bacillati</taxon>
        <taxon>Bacillota</taxon>
        <taxon>Negativicutes</taxon>
        <taxon>Selenomonadales</taxon>
        <taxon>Sporomusaceae</taxon>
        <taxon>Anaerospora</taxon>
    </lineage>
</organism>
<keyword evidence="6" id="KW-1185">Reference proteome</keyword>
<accession>A0A4R1Q3I0</accession>
<dbReference type="InterPro" id="IPR009057">
    <property type="entry name" value="Homeodomain-like_sf"/>
</dbReference>
<dbReference type="Pfam" id="PF02311">
    <property type="entry name" value="AraC_binding"/>
    <property type="match status" value="1"/>
</dbReference>
<keyword evidence="2" id="KW-0238">DNA-binding</keyword>
<dbReference type="RefSeq" id="WP_165898770.1">
    <property type="nucleotide sequence ID" value="NZ_SLUI01000002.1"/>
</dbReference>
<evidence type="ECO:0000313" key="6">
    <source>
        <dbReference type="Proteomes" id="UP000295063"/>
    </source>
</evidence>
<evidence type="ECO:0000259" key="4">
    <source>
        <dbReference type="PROSITE" id="PS01124"/>
    </source>
</evidence>
<dbReference type="GO" id="GO:0043565">
    <property type="term" value="F:sequence-specific DNA binding"/>
    <property type="evidence" value="ECO:0007669"/>
    <property type="project" value="InterPro"/>
</dbReference>
<dbReference type="SMART" id="SM00342">
    <property type="entry name" value="HTH_ARAC"/>
    <property type="match status" value="1"/>
</dbReference>
<comment type="caution">
    <text evidence="5">The sequence shown here is derived from an EMBL/GenBank/DDBJ whole genome shotgun (WGS) entry which is preliminary data.</text>
</comment>
<dbReference type="Gene3D" id="1.10.10.60">
    <property type="entry name" value="Homeodomain-like"/>
    <property type="match status" value="2"/>
</dbReference>
<evidence type="ECO:0000256" key="3">
    <source>
        <dbReference type="ARBA" id="ARBA00023163"/>
    </source>
</evidence>
<dbReference type="Proteomes" id="UP000295063">
    <property type="component" value="Unassembled WGS sequence"/>
</dbReference>
<dbReference type="SUPFAM" id="SSF46689">
    <property type="entry name" value="Homeodomain-like"/>
    <property type="match status" value="2"/>
</dbReference>
<dbReference type="InterPro" id="IPR037923">
    <property type="entry name" value="HTH-like"/>
</dbReference>
<evidence type="ECO:0000313" key="5">
    <source>
        <dbReference type="EMBL" id="TCL39303.1"/>
    </source>
</evidence>
<dbReference type="InterPro" id="IPR014710">
    <property type="entry name" value="RmlC-like_jellyroll"/>
</dbReference>
<evidence type="ECO:0000256" key="2">
    <source>
        <dbReference type="ARBA" id="ARBA00023125"/>
    </source>
</evidence>
<feature type="domain" description="HTH araC/xylS-type" evidence="4">
    <location>
        <begin position="189"/>
        <end position="286"/>
    </location>
</feature>
<dbReference type="PRINTS" id="PR00032">
    <property type="entry name" value="HTHARAC"/>
</dbReference>
<sequence>MAIDKNGRKCDFNINKDFPVDIHRSEHYRQGTAFECHWHENFEILYFEQGEALIHCNSRPIHVGPGELIVINSNDLHYGESLSNQLVYYVIEFNLSFLHSNQLDLCQTKYVTPLVNNRILFRNQIDHNDELLSEIRYLIAEYYRQDLGYELAVKAYIYRILVLLLRLYGEKTISETEKERQRRTLDRLNPILEYIEYHYTEQLSLGRLAQMAAMSPHYFCRLFKTLTGKSPTEYINHLRLNKATLLLRETDLTITEIAVAVGFNDSNYFSRLFKKYKQVAPSQLLK</sequence>
<dbReference type="SUPFAM" id="SSF51215">
    <property type="entry name" value="Regulatory protein AraC"/>
    <property type="match status" value="1"/>
</dbReference>
<dbReference type="Pfam" id="PF12833">
    <property type="entry name" value="HTH_18"/>
    <property type="match status" value="1"/>
</dbReference>
<dbReference type="PANTHER" id="PTHR43280:SF28">
    <property type="entry name" value="HTH-TYPE TRANSCRIPTIONAL ACTIVATOR RHAS"/>
    <property type="match status" value="1"/>
</dbReference>
<dbReference type="GO" id="GO:0003700">
    <property type="term" value="F:DNA-binding transcription factor activity"/>
    <property type="evidence" value="ECO:0007669"/>
    <property type="project" value="InterPro"/>
</dbReference>
<name>A0A4R1Q3I0_9FIRM</name>
<proteinExistence type="predicted"/>
<dbReference type="PROSITE" id="PS01124">
    <property type="entry name" value="HTH_ARAC_FAMILY_2"/>
    <property type="match status" value="1"/>
</dbReference>
<dbReference type="InterPro" id="IPR018060">
    <property type="entry name" value="HTH_AraC"/>
</dbReference>
<reference evidence="5 6" key="1">
    <citation type="submission" date="2019-03" db="EMBL/GenBank/DDBJ databases">
        <title>Genomic Encyclopedia of Type Strains, Phase IV (KMG-IV): sequencing the most valuable type-strain genomes for metagenomic binning, comparative biology and taxonomic classification.</title>
        <authorList>
            <person name="Goeker M."/>
        </authorList>
    </citation>
    <scope>NUCLEOTIDE SEQUENCE [LARGE SCALE GENOMIC DNA]</scope>
    <source>
        <strain evidence="5 6">DSM 15969</strain>
    </source>
</reference>
<dbReference type="Gene3D" id="2.60.120.10">
    <property type="entry name" value="Jelly Rolls"/>
    <property type="match status" value="1"/>
</dbReference>
<dbReference type="InterPro" id="IPR003313">
    <property type="entry name" value="AraC-bd"/>
</dbReference>
<gene>
    <name evidence="5" type="ORF">EV210_102217</name>
</gene>
<dbReference type="InterPro" id="IPR020449">
    <property type="entry name" value="Tscrpt_reg_AraC-type_HTH"/>
</dbReference>